<sequence length="108" mass="12739">MAKVINFTYKDVDYTLEYTRKTLEKMEADGIVLAQLDKKPVTILPKLFQYAFFAHHKRISKILVEEIFELFTDKNDMYNKLSTMAMDTLNTLFEDNTSKNAIKWKANF</sequence>
<name>A0A1I0D0N7_9FIRM</name>
<reference evidence="1 4" key="3">
    <citation type="journal article" date="2020" name="Microbiome">
        <title>Single-cell genomics of uncultured bacteria reveals dietary fiber responders in the mouse gut microbiota.</title>
        <authorList>
            <person name="Chijiiwa R."/>
            <person name="Hosokawa M."/>
            <person name="Kogawa M."/>
            <person name="Nishikawa Y."/>
            <person name="Ide K."/>
            <person name="Sakanashi C."/>
            <person name="Takahashi K."/>
            <person name="Takeyama H."/>
        </authorList>
    </citation>
    <scope>NUCLEOTIDE SEQUENCE [LARGE SCALE GENOMIC DNA]</scope>
    <source>
        <strain evidence="1">IMSAGC_017</strain>
    </source>
</reference>
<dbReference type="OrthoDB" id="1646167at2"/>
<dbReference type="Pfam" id="PF16478">
    <property type="entry name" value="DUF5055"/>
    <property type="match status" value="1"/>
</dbReference>
<dbReference type="RefSeq" id="WP_092352477.1">
    <property type="nucleotide sequence ID" value="NZ_BLMI01000297.1"/>
</dbReference>
<reference evidence="2" key="2">
    <citation type="submission" date="2016-10" db="EMBL/GenBank/DDBJ databases">
        <authorList>
            <person name="de Groot N.N."/>
        </authorList>
    </citation>
    <scope>NUCLEOTIDE SEQUENCE [LARGE SCALE GENOMIC DNA]</scope>
    <source>
        <strain evidence="2">DSM 1551</strain>
    </source>
</reference>
<evidence type="ECO:0000313" key="2">
    <source>
        <dbReference type="EMBL" id="SET25139.1"/>
    </source>
</evidence>
<dbReference type="GeneID" id="78287698"/>
<gene>
    <name evidence="1" type="ORF">IMSAGC017_02353</name>
    <name evidence="2" type="ORF">SAMN04489758_10478</name>
</gene>
<dbReference type="AlphaFoldDB" id="A0A1I0D0N7"/>
<organism evidence="2 3">
    <name type="scientific">Thomasclavelia cocleata</name>
    <dbReference type="NCBI Taxonomy" id="69824"/>
    <lineage>
        <taxon>Bacteria</taxon>
        <taxon>Bacillati</taxon>
        <taxon>Bacillota</taxon>
        <taxon>Erysipelotrichia</taxon>
        <taxon>Erysipelotrichales</taxon>
        <taxon>Coprobacillaceae</taxon>
        <taxon>Thomasclavelia</taxon>
    </lineage>
</organism>
<dbReference type="InterPro" id="IPR032481">
    <property type="entry name" value="DUF5055"/>
</dbReference>
<dbReference type="EMBL" id="BLMI01000297">
    <property type="protein sequence ID" value="GFI42306.1"/>
    <property type="molecule type" value="Genomic_DNA"/>
</dbReference>
<dbReference type="EMBL" id="FOIN01000004">
    <property type="protein sequence ID" value="SET25139.1"/>
    <property type="molecule type" value="Genomic_DNA"/>
</dbReference>
<proteinExistence type="predicted"/>
<dbReference type="Proteomes" id="UP000198558">
    <property type="component" value="Unassembled WGS sequence"/>
</dbReference>
<keyword evidence="3" id="KW-1185">Reference proteome</keyword>
<evidence type="ECO:0000313" key="4">
    <source>
        <dbReference type="Proteomes" id="UP000490821"/>
    </source>
</evidence>
<protein>
    <submittedName>
        <fullName evidence="2">Uncharacterized protein</fullName>
    </submittedName>
</protein>
<dbReference type="Proteomes" id="UP000490821">
    <property type="component" value="Unassembled WGS sequence"/>
</dbReference>
<evidence type="ECO:0000313" key="1">
    <source>
        <dbReference type="EMBL" id="GFI42306.1"/>
    </source>
</evidence>
<evidence type="ECO:0000313" key="3">
    <source>
        <dbReference type="Proteomes" id="UP000198558"/>
    </source>
</evidence>
<reference evidence="3" key="1">
    <citation type="submission" date="2016-10" db="EMBL/GenBank/DDBJ databases">
        <authorList>
            <person name="Varghese N."/>
            <person name="Submissions S."/>
        </authorList>
    </citation>
    <scope>NUCLEOTIDE SEQUENCE [LARGE SCALE GENOMIC DNA]</scope>
    <source>
        <strain evidence="3">DSM 1551</strain>
    </source>
</reference>
<accession>A0A1I0D0N7</accession>